<evidence type="ECO:0000313" key="11">
    <source>
        <dbReference type="Proteomes" id="UP000295444"/>
    </source>
</evidence>
<dbReference type="CDD" id="cd00433">
    <property type="entry name" value="Peptidase_M17"/>
    <property type="match status" value="1"/>
</dbReference>
<sequence>MRFEASPDEIVATAGDVLVLPVHPAEPLSPLPPVTAEIGAATGVDLRALVARRGLRRAGDHCWVPSAGGIACPDLLLVCVGGPDATDVTDVADLREAAMRCARLLDQPVVVCALDRVVTPGWDPTRVVVEAMAIGLYRFDRYRSADTGPGVERVVLPGSDPDVVHTAAVIGAATNFARDLTNTPAADLTPAAFAGICAEKASELGLGYRELGVAELEEGGFGGILGVGAGSANPPVLVCLESGDPAAPATALVGKGITFDSGGLTLKGSLDAIVTMKDDMGGAAAVLAALTAVRALGVDTHLRVYLPCAENALGPRSQRPGDVLRHRGGRTCEVVNPDAEGRLVLADALAYAREATPARIVDVATLTGSTGLGPDIWGIMGSSQSLVDALLRAGTATGDPGWQLPLWEGYRKNLRSEVADLRNHQADMSKFWNHKAIWAGLYLSEFVADTPWAHLDIAATVFRNRADDVWAAGATGTATRALIEFLRTERV</sequence>
<evidence type="ECO:0000256" key="6">
    <source>
        <dbReference type="ARBA" id="ARBA00049972"/>
    </source>
</evidence>
<comment type="caution">
    <text evidence="10">The sequence shown here is derived from an EMBL/GenBank/DDBJ whole genome shotgun (WGS) entry which is preliminary data.</text>
</comment>
<proteinExistence type="inferred from homology"/>
<organism evidence="10 11">
    <name type="scientific">Labedaea rhizosphaerae</name>
    <dbReference type="NCBI Taxonomy" id="598644"/>
    <lineage>
        <taxon>Bacteria</taxon>
        <taxon>Bacillati</taxon>
        <taxon>Actinomycetota</taxon>
        <taxon>Actinomycetes</taxon>
        <taxon>Pseudonocardiales</taxon>
        <taxon>Pseudonocardiaceae</taxon>
        <taxon>Labedaea</taxon>
    </lineage>
</organism>
<dbReference type="InterPro" id="IPR000819">
    <property type="entry name" value="Peptidase_M17_C"/>
</dbReference>
<keyword evidence="2 10" id="KW-0031">Aminopeptidase</keyword>
<feature type="domain" description="Cytosol aminopeptidase" evidence="9">
    <location>
        <begin position="175"/>
        <end position="483"/>
    </location>
</feature>
<dbReference type="EMBL" id="SNXZ01000002">
    <property type="protein sequence ID" value="TDQ00527.1"/>
    <property type="molecule type" value="Genomic_DNA"/>
</dbReference>
<name>A0A4R6SG66_LABRH</name>
<dbReference type="Gene3D" id="3.40.220.10">
    <property type="entry name" value="Leucine Aminopeptidase, subunit E, domain 1"/>
    <property type="match status" value="1"/>
</dbReference>
<dbReference type="GO" id="GO:0006508">
    <property type="term" value="P:proteolysis"/>
    <property type="evidence" value="ECO:0007669"/>
    <property type="project" value="UniProtKB-KW"/>
</dbReference>
<dbReference type="Gene3D" id="3.40.630.10">
    <property type="entry name" value="Zn peptidases"/>
    <property type="match status" value="1"/>
</dbReference>
<dbReference type="AlphaFoldDB" id="A0A4R6SG66"/>
<keyword evidence="3" id="KW-0645">Protease</keyword>
<evidence type="ECO:0000256" key="3">
    <source>
        <dbReference type="ARBA" id="ARBA00022670"/>
    </source>
</evidence>
<dbReference type="Proteomes" id="UP000295444">
    <property type="component" value="Unassembled WGS sequence"/>
</dbReference>
<evidence type="ECO:0000256" key="2">
    <source>
        <dbReference type="ARBA" id="ARBA00022438"/>
    </source>
</evidence>
<reference evidence="10 11" key="1">
    <citation type="submission" date="2019-03" db="EMBL/GenBank/DDBJ databases">
        <title>Genomic Encyclopedia of Type Strains, Phase IV (KMG-IV): sequencing the most valuable type-strain genomes for metagenomic binning, comparative biology and taxonomic classification.</title>
        <authorList>
            <person name="Goeker M."/>
        </authorList>
    </citation>
    <scope>NUCLEOTIDE SEQUENCE [LARGE SCALE GENOMIC DNA]</scope>
    <source>
        <strain evidence="10 11">DSM 45361</strain>
    </source>
</reference>
<dbReference type="GO" id="GO:0005737">
    <property type="term" value="C:cytoplasm"/>
    <property type="evidence" value="ECO:0007669"/>
    <property type="project" value="InterPro"/>
</dbReference>
<dbReference type="RefSeq" id="WP_133849230.1">
    <property type="nucleotide sequence ID" value="NZ_SNXZ01000002.1"/>
</dbReference>
<keyword evidence="4" id="KW-0378">Hydrolase</keyword>
<evidence type="ECO:0000259" key="9">
    <source>
        <dbReference type="Pfam" id="PF00883"/>
    </source>
</evidence>
<dbReference type="GO" id="GO:0070006">
    <property type="term" value="F:metalloaminopeptidase activity"/>
    <property type="evidence" value="ECO:0007669"/>
    <property type="project" value="InterPro"/>
</dbReference>
<comment type="function">
    <text evidence="6">Presumably involved in the processing and regular turnover of intracellular proteins. Catalyzes the removal of unsubstituted N-terminal amino acids from various peptides.</text>
</comment>
<evidence type="ECO:0000256" key="4">
    <source>
        <dbReference type="ARBA" id="ARBA00022801"/>
    </source>
</evidence>
<accession>A0A4R6SG66</accession>
<evidence type="ECO:0000256" key="1">
    <source>
        <dbReference type="ARBA" id="ARBA00009528"/>
    </source>
</evidence>
<gene>
    <name evidence="10" type="ORF">EV186_102388</name>
</gene>
<dbReference type="PRINTS" id="PR00481">
    <property type="entry name" value="LAMNOPPTDASE"/>
</dbReference>
<dbReference type="Pfam" id="PF00883">
    <property type="entry name" value="Peptidase_M17"/>
    <property type="match status" value="1"/>
</dbReference>
<dbReference type="PANTHER" id="PTHR11963">
    <property type="entry name" value="LEUCINE AMINOPEPTIDASE-RELATED"/>
    <property type="match status" value="1"/>
</dbReference>
<dbReference type="SUPFAM" id="SSF53187">
    <property type="entry name" value="Zn-dependent exopeptidases"/>
    <property type="match status" value="1"/>
</dbReference>
<dbReference type="OrthoDB" id="9809354at2"/>
<evidence type="ECO:0000256" key="7">
    <source>
        <dbReference type="ARBA" id="ARBA00050021"/>
    </source>
</evidence>
<evidence type="ECO:0000313" key="10">
    <source>
        <dbReference type="EMBL" id="TDQ00527.1"/>
    </source>
</evidence>
<comment type="similarity">
    <text evidence="1">Belongs to the peptidase M17 family.</text>
</comment>
<dbReference type="SUPFAM" id="SSF52949">
    <property type="entry name" value="Macro domain-like"/>
    <property type="match status" value="1"/>
</dbReference>
<keyword evidence="11" id="KW-1185">Reference proteome</keyword>
<dbReference type="PANTHER" id="PTHR11963:SF23">
    <property type="entry name" value="CYTOSOL AMINOPEPTIDASE"/>
    <property type="match status" value="1"/>
</dbReference>
<evidence type="ECO:0000256" key="5">
    <source>
        <dbReference type="ARBA" id="ARBA00033172"/>
    </source>
</evidence>
<protein>
    <recommendedName>
        <fullName evidence="7">Probable cytosol aminopeptidase</fullName>
    </recommendedName>
    <alternativeName>
        <fullName evidence="8">Leucine aminopeptidase</fullName>
    </alternativeName>
    <alternativeName>
        <fullName evidence="5">Leucyl aminopeptidase</fullName>
    </alternativeName>
</protein>
<evidence type="ECO:0000256" key="8">
    <source>
        <dbReference type="ARBA" id="ARBA00050061"/>
    </source>
</evidence>
<dbReference type="GO" id="GO:0030145">
    <property type="term" value="F:manganese ion binding"/>
    <property type="evidence" value="ECO:0007669"/>
    <property type="project" value="InterPro"/>
</dbReference>
<dbReference type="InterPro" id="IPR011356">
    <property type="entry name" value="Leucine_aapep/pepB"/>
</dbReference>
<dbReference type="InterPro" id="IPR043472">
    <property type="entry name" value="Macro_dom-like"/>
</dbReference>